<evidence type="ECO:0000259" key="4">
    <source>
        <dbReference type="Pfam" id="PF21302"/>
    </source>
</evidence>
<feature type="domain" description="23S rRNA (guanine(745)-N(1))-methyltransferase N-terminal" evidence="4">
    <location>
        <begin position="10"/>
        <end position="43"/>
    </location>
</feature>
<evidence type="ECO:0000313" key="5">
    <source>
        <dbReference type="EMBL" id="GGJ92775.1"/>
    </source>
</evidence>
<keyword evidence="1" id="KW-0862">Zinc</keyword>
<dbReference type="Proteomes" id="UP000649739">
    <property type="component" value="Unassembled WGS sequence"/>
</dbReference>
<organism evidence="5 6">
    <name type="scientific">Pilimelia anulata</name>
    <dbReference type="NCBI Taxonomy" id="53371"/>
    <lineage>
        <taxon>Bacteria</taxon>
        <taxon>Bacillati</taxon>
        <taxon>Actinomycetota</taxon>
        <taxon>Actinomycetes</taxon>
        <taxon>Micromonosporales</taxon>
        <taxon>Micromonosporaceae</taxon>
        <taxon>Pilimelia</taxon>
    </lineage>
</organism>
<feature type="binding site" evidence="1">
    <location>
        <position position="14"/>
    </location>
    <ligand>
        <name>Zn(2+)</name>
        <dbReference type="ChEBI" id="CHEBI:29105"/>
    </ligand>
</feature>
<gene>
    <name evidence="5" type="ORF">GCM10010123_23340</name>
</gene>
<reference evidence="5" key="2">
    <citation type="submission" date="2020-09" db="EMBL/GenBank/DDBJ databases">
        <authorList>
            <person name="Sun Q."/>
            <person name="Ohkuma M."/>
        </authorList>
    </citation>
    <scope>NUCLEOTIDE SEQUENCE</scope>
    <source>
        <strain evidence="5">JCM 3090</strain>
    </source>
</reference>
<dbReference type="Pfam" id="PF21302">
    <property type="entry name" value="Zn_ribbon_RlmA"/>
    <property type="match status" value="1"/>
</dbReference>
<feature type="region of interest" description="Disordered" evidence="3">
    <location>
        <begin position="88"/>
        <end position="129"/>
    </location>
</feature>
<dbReference type="InterPro" id="IPR029063">
    <property type="entry name" value="SAM-dependent_MTases_sf"/>
</dbReference>
<dbReference type="GO" id="GO:0008168">
    <property type="term" value="F:methyltransferase activity"/>
    <property type="evidence" value="ECO:0007669"/>
    <property type="project" value="InterPro"/>
</dbReference>
<keyword evidence="2" id="KW-0949">S-adenosyl-L-methionine</keyword>
<feature type="compositionally biased region" description="Low complexity" evidence="3">
    <location>
        <begin position="118"/>
        <end position="129"/>
    </location>
</feature>
<evidence type="ECO:0000256" key="3">
    <source>
        <dbReference type="SAM" id="MobiDB-lite"/>
    </source>
</evidence>
<dbReference type="InterPro" id="IPR048647">
    <property type="entry name" value="RlmA_N"/>
</dbReference>
<feature type="binding site" evidence="1">
    <location>
        <position position="11"/>
    </location>
    <ligand>
        <name>Zn(2+)</name>
        <dbReference type="ChEBI" id="CHEBI:29105"/>
    </ligand>
</feature>
<feature type="binding site" evidence="1">
    <location>
        <position position="31"/>
    </location>
    <ligand>
        <name>Zn(2+)</name>
        <dbReference type="ChEBI" id="CHEBI:29105"/>
    </ligand>
</feature>
<sequence length="316" mass="31353">MREDIAGRLCCPVCRGALAPGGAALRCARGHSFDVARQGYVNLTAGRAPHTGDTAAMVAARADFLAAGHYRPIAAALAAAAAAHTARPTAAPPRGLDAGREQSAAPPDGPAAAPPSDPDTAAAADPTAGPAPLVVDAGAGTGYHLAAVLDALPGALGLALDASKPALRRAARAHPRAGAALADTWSGLPLPDGAAAVLLNVFAPRNPAEFRRVLAPGGALLVVTPEPDHLAELVAALDLLTVAPDKTDRLAALPGFAVAGSTAHAAALRLSAAEVGTLVAMGPNAHHADPAGPGAVPTPFATRFSVRLTTLLRTPD</sequence>
<dbReference type="Gene3D" id="3.40.50.150">
    <property type="entry name" value="Vaccinia Virus protein VP39"/>
    <property type="match status" value="1"/>
</dbReference>
<reference evidence="5" key="1">
    <citation type="journal article" date="2014" name="Int. J. Syst. Evol. Microbiol.">
        <title>Complete genome sequence of Corynebacterium casei LMG S-19264T (=DSM 44701T), isolated from a smear-ripened cheese.</title>
        <authorList>
            <consortium name="US DOE Joint Genome Institute (JGI-PGF)"/>
            <person name="Walter F."/>
            <person name="Albersmeier A."/>
            <person name="Kalinowski J."/>
            <person name="Ruckert C."/>
        </authorList>
    </citation>
    <scope>NUCLEOTIDE SEQUENCE</scope>
    <source>
        <strain evidence="5">JCM 3090</strain>
    </source>
</reference>
<keyword evidence="6" id="KW-1185">Reference proteome</keyword>
<evidence type="ECO:0000256" key="2">
    <source>
        <dbReference type="PIRSR" id="PIRSR018249-2"/>
    </source>
</evidence>
<comment type="caution">
    <text evidence="5">The sequence shown here is derived from an EMBL/GenBank/DDBJ whole genome shotgun (WGS) entry which is preliminary data.</text>
</comment>
<feature type="binding site" evidence="2">
    <location>
        <begin position="141"/>
        <end position="142"/>
    </location>
    <ligand>
        <name>S-adenosyl-L-methionine</name>
        <dbReference type="ChEBI" id="CHEBI:59789"/>
    </ligand>
</feature>
<feature type="binding site" evidence="2">
    <location>
        <position position="70"/>
    </location>
    <ligand>
        <name>S-adenosyl-L-methionine</name>
        <dbReference type="ChEBI" id="CHEBI:59789"/>
    </ligand>
</feature>
<dbReference type="AlphaFoldDB" id="A0A8J3B3B9"/>
<evidence type="ECO:0000313" key="6">
    <source>
        <dbReference type="Proteomes" id="UP000649739"/>
    </source>
</evidence>
<feature type="compositionally biased region" description="Pro residues" evidence="3">
    <location>
        <begin position="107"/>
        <end position="117"/>
    </location>
</feature>
<evidence type="ECO:0000256" key="1">
    <source>
        <dbReference type="PIRSR" id="PIRSR018249-1"/>
    </source>
</evidence>
<accession>A0A8J3B3B9</accession>
<keyword evidence="5" id="KW-0830">Ubiquinone</keyword>
<proteinExistence type="predicted"/>
<protein>
    <submittedName>
        <fullName evidence="5">Ubiquinone biosynthesis protein</fullName>
    </submittedName>
</protein>
<name>A0A8J3B3B9_9ACTN</name>
<dbReference type="GO" id="GO:0046872">
    <property type="term" value="F:metal ion binding"/>
    <property type="evidence" value="ECO:0007669"/>
    <property type="project" value="UniProtKB-KW"/>
</dbReference>
<feature type="binding site" evidence="2">
    <location>
        <position position="229"/>
    </location>
    <ligand>
        <name>S-adenosyl-L-methionine</name>
        <dbReference type="ChEBI" id="CHEBI:59789"/>
    </ligand>
</feature>
<dbReference type="EMBL" id="BMQB01000004">
    <property type="protein sequence ID" value="GGJ92775.1"/>
    <property type="molecule type" value="Genomic_DNA"/>
</dbReference>
<dbReference type="InterPro" id="IPR016718">
    <property type="entry name" value="rRNA_m1G-MeTrfase_A_prd"/>
</dbReference>
<keyword evidence="1" id="KW-0479">Metal-binding</keyword>
<dbReference type="SUPFAM" id="SSF53335">
    <property type="entry name" value="S-adenosyl-L-methionine-dependent methyltransferases"/>
    <property type="match status" value="1"/>
</dbReference>
<feature type="binding site" evidence="1">
    <location>
        <position position="27"/>
    </location>
    <ligand>
        <name>Zn(2+)</name>
        <dbReference type="ChEBI" id="CHEBI:29105"/>
    </ligand>
</feature>
<dbReference type="PIRSF" id="PIRSF018249">
    <property type="entry name" value="MyrA_prd"/>
    <property type="match status" value="1"/>
</dbReference>
<dbReference type="RefSeq" id="WP_373291263.1">
    <property type="nucleotide sequence ID" value="NZ_BMQB01000004.1"/>
</dbReference>